<reference evidence="1 2" key="1">
    <citation type="submission" date="2014-04" db="EMBL/GenBank/DDBJ databases">
        <authorList>
            <consortium name="DOE Joint Genome Institute"/>
            <person name="Kuo A."/>
            <person name="Kohler A."/>
            <person name="Costa M.D."/>
            <person name="Nagy L.G."/>
            <person name="Floudas D."/>
            <person name="Copeland A."/>
            <person name="Barry K.W."/>
            <person name="Cichocki N."/>
            <person name="Veneault-Fourrey C."/>
            <person name="LaButti K."/>
            <person name="Lindquist E.A."/>
            <person name="Lipzen A."/>
            <person name="Lundell T."/>
            <person name="Morin E."/>
            <person name="Murat C."/>
            <person name="Sun H."/>
            <person name="Tunlid A."/>
            <person name="Henrissat B."/>
            <person name="Grigoriev I.V."/>
            <person name="Hibbett D.S."/>
            <person name="Martin F."/>
            <person name="Nordberg H.P."/>
            <person name="Cantor M.N."/>
            <person name="Hua S.X."/>
        </authorList>
    </citation>
    <scope>NUCLEOTIDE SEQUENCE [LARGE SCALE GENOMIC DNA]</scope>
    <source>
        <strain evidence="1 2">Marx 270</strain>
    </source>
</reference>
<proteinExistence type="predicted"/>
<dbReference type="AlphaFoldDB" id="A0A0C3JL67"/>
<evidence type="ECO:0000313" key="1">
    <source>
        <dbReference type="EMBL" id="KIN98316.1"/>
    </source>
</evidence>
<accession>A0A0C3JL67</accession>
<dbReference type="Proteomes" id="UP000054217">
    <property type="component" value="Unassembled WGS sequence"/>
</dbReference>
<dbReference type="HOGENOM" id="CLU_2688832_0_0_1"/>
<name>A0A0C3JL67_PISTI</name>
<sequence>MTYINDNSKEMGEEHWTVKIEQIERAGEAAEQHIGRVARMVMKNALLGKECWFALVKGAKEAEWGIERVEWMGM</sequence>
<dbReference type="InParanoid" id="A0A0C3JL67"/>
<dbReference type="EMBL" id="KN832017">
    <property type="protein sequence ID" value="KIN98316.1"/>
    <property type="molecule type" value="Genomic_DNA"/>
</dbReference>
<gene>
    <name evidence="1" type="ORF">M404DRAFT_31487</name>
</gene>
<reference evidence="2" key="2">
    <citation type="submission" date="2015-01" db="EMBL/GenBank/DDBJ databases">
        <title>Evolutionary Origins and Diversification of the Mycorrhizal Mutualists.</title>
        <authorList>
            <consortium name="DOE Joint Genome Institute"/>
            <consortium name="Mycorrhizal Genomics Consortium"/>
            <person name="Kohler A."/>
            <person name="Kuo A."/>
            <person name="Nagy L.G."/>
            <person name="Floudas D."/>
            <person name="Copeland A."/>
            <person name="Barry K.W."/>
            <person name="Cichocki N."/>
            <person name="Veneault-Fourrey C."/>
            <person name="LaButti K."/>
            <person name="Lindquist E.A."/>
            <person name="Lipzen A."/>
            <person name="Lundell T."/>
            <person name="Morin E."/>
            <person name="Murat C."/>
            <person name="Riley R."/>
            <person name="Ohm R."/>
            <person name="Sun H."/>
            <person name="Tunlid A."/>
            <person name="Henrissat B."/>
            <person name="Grigoriev I.V."/>
            <person name="Hibbett D.S."/>
            <person name="Martin F."/>
        </authorList>
    </citation>
    <scope>NUCLEOTIDE SEQUENCE [LARGE SCALE GENOMIC DNA]</scope>
    <source>
        <strain evidence="2">Marx 270</strain>
    </source>
</reference>
<keyword evidence="2" id="KW-1185">Reference proteome</keyword>
<evidence type="ECO:0000313" key="2">
    <source>
        <dbReference type="Proteomes" id="UP000054217"/>
    </source>
</evidence>
<protein>
    <submittedName>
        <fullName evidence="1">Uncharacterized protein</fullName>
    </submittedName>
</protein>
<organism evidence="1 2">
    <name type="scientific">Pisolithus tinctorius Marx 270</name>
    <dbReference type="NCBI Taxonomy" id="870435"/>
    <lineage>
        <taxon>Eukaryota</taxon>
        <taxon>Fungi</taxon>
        <taxon>Dikarya</taxon>
        <taxon>Basidiomycota</taxon>
        <taxon>Agaricomycotina</taxon>
        <taxon>Agaricomycetes</taxon>
        <taxon>Agaricomycetidae</taxon>
        <taxon>Boletales</taxon>
        <taxon>Sclerodermatineae</taxon>
        <taxon>Pisolithaceae</taxon>
        <taxon>Pisolithus</taxon>
    </lineage>
</organism>